<dbReference type="AlphaFoldDB" id="A0A7S1CDS2"/>
<feature type="transmembrane region" description="Helical" evidence="10">
    <location>
        <begin position="188"/>
        <end position="208"/>
    </location>
</feature>
<protein>
    <recommendedName>
        <fullName evidence="10">Elongation of fatty acids protein</fullName>
        <ecNumber evidence="10">2.3.1.-</ecNumber>
    </recommendedName>
</protein>
<dbReference type="PANTHER" id="PTHR11157:SF140">
    <property type="entry name" value="ELONGATION OF FATTY ACIDS PROTEIN"/>
    <property type="match status" value="1"/>
</dbReference>
<evidence type="ECO:0000256" key="6">
    <source>
        <dbReference type="ARBA" id="ARBA00022989"/>
    </source>
</evidence>
<dbReference type="GO" id="GO:0034626">
    <property type="term" value="P:fatty acid elongation, polyunsaturated fatty acid"/>
    <property type="evidence" value="ECO:0007669"/>
    <property type="project" value="TreeGrafter"/>
</dbReference>
<feature type="transmembrane region" description="Helical" evidence="10">
    <location>
        <begin position="39"/>
        <end position="58"/>
    </location>
</feature>
<evidence type="ECO:0000256" key="8">
    <source>
        <dbReference type="ARBA" id="ARBA00023136"/>
    </source>
</evidence>
<dbReference type="GO" id="GO:0005789">
    <property type="term" value="C:endoplasmic reticulum membrane"/>
    <property type="evidence" value="ECO:0007669"/>
    <property type="project" value="TreeGrafter"/>
</dbReference>
<dbReference type="GO" id="GO:0009922">
    <property type="term" value="F:fatty acid elongase activity"/>
    <property type="evidence" value="ECO:0007669"/>
    <property type="project" value="InterPro"/>
</dbReference>
<dbReference type="GO" id="GO:0042761">
    <property type="term" value="P:very long-chain fatty acid biosynthetic process"/>
    <property type="evidence" value="ECO:0007669"/>
    <property type="project" value="TreeGrafter"/>
</dbReference>
<comment type="catalytic activity">
    <reaction evidence="10">
        <text>an acyl-CoA + malonyl-CoA + H(+) = a 3-oxoacyl-CoA + CO2 + CoA</text>
        <dbReference type="Rhea" id="RHEA:50252"/>
        <dbReference type="ChEBI" id="CHEBI:15378"/>
        <dbReference type="ChEBI" id="CHEBI:16526"/>
        <dbReference type="ChEBI" id="CHEBI:57287"/>
        <dbReference type="ChEBI" id="CHEBI:57384"/>
        <dbReference type="ChEBI" id="CHEBI:58342"/>
        <dbReference type="ChEBI" id="CHEBI:90726"/>
    </reaction>
    <physiologicalReaction direction="left-to-right" evidence="10">
        <dbReference type="Rhea" id="RHEA:50253"/>
    </physiologicalReaction>
</comment>
<organism evidence="11">
    <name type="scientific">Bicosoecida sp. CB-2014</name>
    <dbReference type="NCBI Taxonomy" id="1486930"/>
    <lineage>
        <taxon>Eukaryota</taxon>
        <taxon>Sar</taxon>
        <taxon>Stramenopiles</taxon>
        <taxon>Bigyra</taxon>
        <taxon>Opalozoa</taxon>
        <taxon>Bicosoecida</taxon>
    </lineage>
</organism>
<dbReference type="EMBL" id="HBFS01014569">
    <property type="protein sequence ID" value="CAD8916534.1"/>
    <property type="molecule type" value="Transcribed_RNA"/>
</dbReference>
<keyword evidence="8 10" id="KW-0472">Membrane</keyword>
<evidence type="ECO:0000256" key="2">
    <source>
        <dbReference type="ARBA" id="ARBA00022516"/>
    </source>
</evidence>
<keyword evidence="6 10" id="KW-1133">Transmembrane helix</keyword>
<feature type="transmembrane region" description="Helical" evidence="10">
    <location>
        <begin position="133"/>
        <end position="154"/>
    </location>
</feature>
<evidence type="ECO:0000256" key="7">
    <source>
        <dbReference type="ARBA" id="ARBA00023098"/>
    </source>
</evidence>
<dbReference type="GO" id="GO:0034625">
    <property type="term" value="P:fatty acid elongation, monounsaturated fatty acid"/>
    <property type="evidence" value="ECO:0007669"/>
    <property type="project" value="TreeGrafter"/>
</dbReference>
<feature type="transmembrane region" description="Helical" evidence="10">
    <location>
        <begin position="90"/>
        <end position="113"/>
    </location>
</feature>
<dbReference type="Pfam" id="PF01151">
    <property type="entry name" value="ELO"/>
    <property type="match status" value="1"/>
</dbReference>
<evidence type="ECO:0000313" key="11">
    <source>
        <dbReference type="EMBL" id="CAD8916534.1"/>
    </source>
</evidence>
<dbReference type="GO" id="GO:0019367">
    <property type="term" value="P:fatty acid elongation, saturated fatty acid"/>
    <property type="evidence" value="ECO:0007669"/>
    <property type="project" value="TreeGrafter"/>
</dbReference>
<dbReference type="GO" id="GO:0030148">
    <property type="term" value="P:sphingolipid biosynthetic process"/>
    <property type="evidence" value="ECO:0007669"/>
    <property type="project" value="TreeGrafter"/>
</dbReference>
<evidence type="ECO:0000256" key="10">
    <source>
        <dbReference type="RuleBase" id="RU361115"/>
    </source>
</evidence>
<feature type="transmembrane region" description="Helical" evidence="10">
    <location>
        <begin position="254"/>
        <end position="274"/>
    </location>
</feature>
<feature type="transmembrane region" description="Helical" evidence="10">
    <location>
        <begin position="220"/>
        <end position="242"/>
    </location>
</feature>
<proteinExistence type="inferred from homology"/>
<keyword evidence="7 10" id="KW-0443">Lipid metabolism</keyword>
<dbReference type="PANTHER" id="PTHR11157">
    <property type="entry name" value="FATTY ACID ACYL TRANSFERASE-RELATED"/>
    <property type="match status" value="1"/>
</dbReference>
<evidence type="ECO:0000256" key="9">
    <source>
        <dbReference type="ARBA" id="ARBA00023160"/>
    </source>
</evidence>
<comment type="subcellular location">
    <subcellularLocation>
        <location evidence="1">Membrane</location>
        <topology evidence="1">Multi-pass membrane protein</topology>
    </subcellularLocation>
</comment>
<keyword evidence="5 10" id="KW-0276">Fatty acid metabolism</keyword>
<name>A0A7S1CDS2_9STRA</name>
<evidence type="ECO:0000256" key="4">
    <source>
        <dbReference type="ARBA" id="ARBA00022692"/>
    </source>
</evidence>
<keyword evidence="3 10" id="KW-0808">Transferase</keyword>
<dbReference type="EC" id="2.3.1.-" evidence="10"/>
<accession>A0A7S1CDS2</accession>
<evidence type="ECO:0000256" key="3">
    <source>
        <dbReference type="ARBA" id="ARBA00022679"/>
    </source>
</evidence>
<dbReference type="InterPro" id="IPR002076">
    <property type="entry name" value="ELO_fam"/>
</dbReference>
<keyword evidence="2 10" id="KW-0444">Lipid biosynthesis</keyword>
<feature type="transmembrane region" description="Helical" evidence="10">
    <location>
        <begin position="166"/>
        <end position="182"/>
    </location>
</feature>
<keyword evidence="9 10" id="KW-0275">Fatty acid biosynthesis</keyword>
<evidence type="ECO:0000256" key="5">
    <source>
        <dbReference type="ARBA" id="ARBA00022832"/>
    </source>
</evidence>
<evidence type="ECO:0000256" key="1">
    <source>
        <dbReference type="ARBA" id="ARBA00004141"/>
    </source>
</evidence>
<sequence>MAAFSAQTEKWSAEIIAWANPTLKTSPTAGWAFTRLDHALYALMPYLAIIAAGLILYVKPAKRDPNAPKPKPDTRPLLVRLRKEPIKGLMIIYNFVQVVLCTWMCVSALQVARAKGYKVICNDFDDTDTEMSLVLWVFYVSKILDFFDTFFIVARGTWSQFSFLHTYHHVTIYLVYWLNANAGYTGDIYFTVVANSFVHMVMYSYYLARIFGFEIKNKHLVTQLQMVQFLAMNAQAIYILYYGCAFPSNITKLYLGYIVSLLFLFANFYVQSFLKGKGKKKKA</sequence>
<comment type="similarity">
    <text evidence="10">Belongs to the ELO family.</text>
</comment>
<gene>
    <name evidence="11" type="ORF">BSP0115_LOCUS9793</name>
</gene>
<keyword evidence="4 10" id="KW-0812">Transmembrane</keyword>
<reference evidence="11" key="1">
    <citation type="submission" date="2021-01" db="EMBL/GenBank/DDBJ databases">
        <authorList>
            <person name="Corre E."/>
            <person name="Pelletier E."/>
            <person name="Niang G."/>
            <person name="Scheremetjew M."/>
            <person name="Finn R."/>
            <person name="Kale V."/>
            <person name="Holt S."/>
            <person name="Cochrane G."/>
            <person name="Meng A."/>
            <person name="Brown T."/>
            <person name="Cohen L."/>
        </authorList>
    </citation>
    <scope>NUCLEOTIDE SEQUENCE</scope>
    <source>
        <strain evidence="11">Ms1</strain>
    </source>
</reference>